<protein>
    <submittedName>
        <fullName evidence="2">Uncharacterized protein</fullName>
    </submittedName>
</protein>
<accession>A0A0D0CIK4</accession>
<keyword evidence="3" id="KW-1185">Reference proteome</keyword>
<dbReference type="HOGENOM" id="CLU_1835388_0_0_1"/>
<evidence type="ECO:0000256" key="1">
    <source>
        <dbReference type="SAM" id="MobiDB-lite"/>
    </source>
</evidence>
<feature type="compositionally biased region" description="Polar residues" evidence="1">
    <location>
        <begin position="13"/>
        <end position="22"/>
    </location>
</feature>
<feature type="region of interest" description="Disordered" evidence="1">
    <location>
        <begin position="1"/>
        <end position="22"/>
    </location>
</feature>
<name>A0A0D0CIK4_9AGAR</name>
<sequence>MPARPSTAIHPSPSMSQQQSIGSDLQEFRPLKDIEWKSWIHIDCGSIARVWLTSKIQDEIEMGVIPAMTSDSVPAFLIDWTKYDKHRMLPGNPFRTTIHCRLQMHYDWLDLCPRAQASGYTKWERKAYVATVLRFSMSTL</sequence>
<dbReference type="AlphaFoldDB" id="A0A0D0CIK4"/>
<organism evidence="2 3">
    <name type="scientific">Collybiopsis luxurians FD-317 M1</name>
    <dbReference type="NCBI Taxonomy" id="944289"/>
    <lineage>
        <taxon>Eukaryota</taxon>
        <taxon>Fungi</taxon>
        <taxon>Dikarya</taxon>
        <taxon>Basidiomycota</taxon>
        <taxon>Agaricomycotina</taxon>
        <taxon>Agaricomycetes</taxon>
        <taxon>Agaricomycetidae</taxon>
        <taxon>Agaricales</taxon>
        <taxon>Marasmiineae</taxon>
        <taxon>Omphalotaceae</taxon>
        <taxon>Collybiopsis</taxon>
        <taxon>Collybiopsis luxurians</taxon>
    </lineage>
</organism>
<dbReference type="Proteomes" id="UP000053593">
    <property type="component" value="Unassembled WGS sequence"/>
</dbReference>
<evidence type="ECO:0000313" key="3">
    <source>
        <dbReference type="Proteomes" id="UP000053593"/>
    </source>
</evidence>
<gene>
    <name evidence="2" type="ORF">GYMLUDRAFT_45683</name>
</gene>
<evidence type="ECO:0000313" key="2">
    <source>
        <dbReference type="EMBL" id="KIK58132.1"/>
    </source>
</evidence>
<reference evidence="2 3" key="1">
    <citation type="submission" date="2014-04" db="EMBL/GenBank/DDBJ databases">
        <title>Evolutionary Origins and Diversification of the Mycorrhizal Mutualists.</title>
        <authorList>
            <consortium name="DOE Joint Genome Institute"/>
            <consortium name="Mycorrhizal Genomics Consortium"/>
            <person name="Kohler A."/>
            <person name="Kuo A."/>
            <person name="Nagy L.G."/>
            <person name="Floudas D."/>
            <person name="Copeland A."/>
            <person name="Barry K.W."/>
            <person name="Cichocki N."/>
            <person name="Veneault-Fourrey C."/>
            <person name="LaButti K."/>
            <person name="Lindquist E.A."/>
            <person name="Lipzen A."/>
            <person name="Lundell T."/>
            <person name="Morin E."/>
            <person name="Murat C."/>
            <person name="Riley R."/>
            <person name="Ohm R."/>
            <person name="Sun H."/>
            <person name="Tunlid A."/>
            <person name="Henrissat B."/>
            <person name="Grigoriev I.V."/>
            <person name="Hibbett D.S."/>
            <person name="Martin F."/>
        </authorList>
    </citation>
    <scope>NUCLEOTIDE SEQUENCE [LARGE SCALE GENOMIC DNA]</scope>
    <source>
        <strain evidence="2 3">FD-317 M1</strain>
    </source>
</reference>
<proteinExistence type="predicted"/>
<dbReference type="EMBL" id="KN834787">
    <property type="protein sequence ID" value="KIK58132.1"/>
    <property type="molecule type" value="Genomic_DNA"/>
</dbReference>